<dbReference type="InterPro" id="IPR037185">
    <property type="entry name" value="EmrE-like"/>
</dbReference>
<evidence type="ECO:0000313" key="4">
    <source>
        <dbReference type="Proteomes" id="UP001501565"/>
    </source>
</evidence>
<feature type="transmembrane region" description="Helical" evidence="1">
    <location>
        <begin position="224"/>
        <end position="243"/>
    </location>
</feature>
<feature type="transmembrane region" description="Helical" evidence="1">
    <location>
        <begin position="75"/>
        <end position="94"/>
    </location>
</feature>
<dbReference type="Proteomes" id="UP001501565">
    <property type="component" value="Unassembled WGS sequence"/>
</dbReference>
<dbReference type="RefSeq" id="WP_344798619.1">
    <property type="nucleotide sequence ID" value="NZ_BAABBN010000007.1"/>
</dbReference>
<reference evidence="4" key="1">
    <citation type="journal article" date="2019" name="Int. J. Syst. Evol. Microbiol.">
        <title>The Global Catalogue of Microorganisms (GCM) 10K type strain sequencing project: providing services to taxonomists for standard genome sequencing and annotation.</title>
        <authorList>
            <consortium name="The Broad Institute Genomics Platform"/>
            <consortium name="The Broad Institute Genome Sequencing Center for Infectious Disease"/>
            <person name="Wu L."/>
            <person name="Ma J."/>
        </authorList>
    </citation>
    <scope>NUCLEOTIDE SEQUENCE [LARGE SCALE GENOMIC DNA]</scope>
    <source>
        <strain evidence="4">JCM 17551</strain>
    </source>
</reference>
<evidence type="ECO:0000256" key="1">
    <source>
        <dbReference type="SAM" id="Phobius"/>
    </source>
</evidence>
<sequence>MPNTLQPDSGQLTRGIIFGLIAAMIWGAWPVISAYGVKQSLSASDLVFLRFFVSGIILLPIFLKHKFTGINLGKGLVLAAGAGVGYISLCMYGLSFAPASHFGVITPSCMLTFTTLGSWLFLKEKLTMSRVFGFGIIVSGVLTIGWSSIHSGTVNPDYPESWKGDLIFIVCGSLWATYTLCSRSWKVEAFHATSLVSVLSMLIITPLYFLFMESNLTTAPIGEVIFQGTAQGVFTAVLALLFFSKSVNLIGASKGAVFGALVPAVALILSVPVLSEIPNFMEIMGVIIVSIGMLFALGLIKPPNRQVRLQN</sequence>
<dbReference type="InterPro" id="IPR000620">
    <property type="entry name" value="EamA_dom"/>
</dbReference>
<feature type="transmembrane region" description="Helical" evidence="1">
    <location>
        <begin position="255"/>
        <end position="274"/>
    </location>
</feature>
<gene>
    <name evidence="3" type="ORF">GCM10022277_22570</name>
</gene>
<dbReference type="PANTHER" id="PTHR22911">
    <property type="entry name" value="ACYL-MALONYL CONDENSING ENZYME-RELATED"/>
    <property type="match status" value="1"/>
</dbReference>
<proteinExistence type="predicted"/>
<keyword evidence="1" id="KW-0812">Transmembrane</keyword>
<feature type="transmembrane region" description="Helical" evidence="1">
    <location>
        <begin position="280"/>
        <end position="300"/>
    </location>
</feature>
<keyword evidence="1" id="KW-0472">Membrane</keyword>
<feature type="transmembrane region" description="Helical" evidence="1">
    <location>
        <begin position="12"/>
        <end position="35"/>
    </location>
</feature>
<name>A0ABP7MLU1_9GAMM</name>
<organism evidence="3 4">
    <name type="scientific">Litoribacillus peritrichatus</name>
    <dbReference type="NCBI Taxonomy" id="718191"/>
    <lineage>
        <taxon>Bacteria</taxon>
        <taxon>Pseudomonadati</taxon>
        <taxon>Pseudomonadota</taxon>
        <taxon>Gammaproteobacteria</taxon>
        <taxon>Oceanospirillales</taxon>
        <taxon>Oceanospirillaceae</taxon>
        <taxon>Litoribacillus</taxon>
    </lineage>
</organism>
<protein>
    <submittedName>
        <fullName evidence="3">DMT family transporter</fullName>
    </submittedName>
</protein>
<feature type="transmembrane region" description="Helical" evidence="1">
    <location>
        <begin position="47"/>
        <end position="63"/>
    </location>
</feature>
<feature type="transmembrane region" description="Helical" evidence="1">
    <location>
        <begin position="161"/>
        <end position="180"/>
    </location>
</feature>
<dbReference type="Pfam" id="PF00892">
    <property type="entry name" value="EamA"/>
    <property type="match status" value="2"/>
</dbReference>
<keyword evidence="1" id="KW-1133">Transmembrane helix</keyword>
<feature type="transmembrane region" description="Helical" evidence="1">
    <location>
        <begin position="100"/>
        <end position="122"/>
    </location>
</feature>
<feature type="transmembrane region" description="Helical" evidence="1">
    <location>
        <begin position="192"/>
        <end position="212"/>
    </location>
</feature>
<dbReference type="SUPFAM" id="SSF103481">
    <property type="entry name" value="Multidrug resistance efflux transporter EmrE"/>
    <property type="match status" value="2"/>
</dbReference>
<feature type="transmembrane region" description="Helical" evidence="1">
    <location>
        <begin position="131"/>
        <end position="149"/>
    </location>
</feature>
<feature type="domain" description="EamA" evidence="2">
    <location>
        <begin position="14"/>
        <end position="144"/>
    </location>
</feature>
<dbReference type="Gene3D" id="1.10.3730.20">
    <property type="match status" value="1"/>
</dbReference>
<evidence type="ECO:0000259" key="2">
    <source>
        <dbReference type="Pfam" id="PF00892"/>
    </source>
</evidence>
<feature type="domain" description="EamA" evidence="2">
    <location>
        <begin position="163"/>
        <end position="296"/>
    </location>
</feature>
<comment type="caution">
    <text evidence="3">The sequence shown here is derived from an EMBL/GenBank/DDBJ whole genome shotgun (WGS) entry which is preliminary data.</text>
</comment>
<accession>A0ABP7MLU1</accession>
<dbReference type="EMBL" id="BAABBN010000007">
    <property type="protein sequence ID" value="GAA3925969.1"/>
    <property type="molecule type" value="Genomic_DNA"/>
</dbReference>
<keyword evidence="4" id="KW-1185">Reference proteome</keyword>
<evidence type="ECO:0000313" key="3">
    <source>
        <dbReference type="EMBL" id="GAA3925969.1"/>
    </source>
</evidence>
<dbReference type="PANTHER" id="PTHR22911:SF137">
    <property type="entry name" value="SOLUTE CARRIER FAMILY 35 MEMBER G2-RELATED"/>
    <property type="match status" value="1"/>
</dbReference>